<evidence type="ECO:0000256" key="1">
    <source>
        <dbReference type="SAM" id="MobiDB-lite"/>
    </source>
</evidence>
<proteinExistence type="predicted"/>
<feature type="compositionally biased region" description="Low complexity" evidence="1">
    <location>
        <begin position="31"/>
        <end position="46"/>
    </location>
</feature>
<evidence type="ECO:0000313" key="3">
    <source>
        <dbReference type="Proteomes" id="UP000594454"/>
    </source>
</evidence>
<sequence length="195" mass="22115">MSSERSIPHLRDIFGLNGYSMHSHHSPTNHNGNGVSNGGSVSVGGSIDAYPQMAVDTKKSASKKKRDNNKTLTSGDVKTLERHLSMKKTIRKKIMRDLQQAFVEDPNEFRVENTNSEQLKAEIRAEALRFGGEKHTRKSDNFLDMLRGEKSNNGNEYSATSVQNTEYDYDSPTAPVNTEKQSFWRRFTMKNKTKR</sequence>
<dbReference type="Proteomes" id="UP000594454">
    <property type="component" value="Chromosome 6"/>
</dbReference>
<dbReference type="EMBL" id="LR899014">
    <property type="protein sequence ID" value="CAD7091819.1"/>
    <property type="molecule type" value="Genomic_DNA"/>
</dbReference>
<dbReference type="InParanoid" id="A0A7R8Z000"/>
<evidence type="ECO:0000313" key="2">
    <source>
        <dbReference type="EMBL" id="CAD7091819.1"/>
    </source>
</evidence>
<protein>
    <submittedName>
        <fullName evidence="2">Uncharacterized protein</fullName>
    </submittedName>
</protein>
<gene>
    <name evidence="2" type="ORF">HERILL_LOCUS14219</name>
</gene>
<organism evidence="2 3">
    <name type="scientific">Hermetia illucens</name>
    <name type="common">Black soldier fly</name>
    <dbReference type="NCBI Taxonomy" id="343691"/>
    <lineage>
        <taxon>Eukaryota</taxon>
        <taxon>Metazoa</taxon>
        <taxon>Ecdysozoa</taxon>
        <taxon>Arthropoda</taxon>
        <taxon>Hexapoda</taxon>
        <taxon>Insecta</taxon>
        <taxon>Pterygota</taxon>
        <taxon>Neoptera</taxon>
        <taxon>Endopterygota</taxon>
        <taxon>Diptera</taxon>
        <taxon>Brachycera</taxon>
        <taxon>Stratiomyomorpha</taxon>
        <taxon>Stratiomyidae</taxon>
        <taxon>Hermetiinae</taxon>
        <taxon>Hermetia</taxon>
    </lineage>
</organism>
<keyword evidence="3" id="KW-1185">Reference proteome</keyword>
<feature type="region of interest" description="Disordered" evidence="1">
    <location>
        <begin position="22"/>
        <end position="47"/>
    </location>
</feature>
<reference evidence="2 3" key="1">
    <citation type="submission" date="2020-11" db="EMBL/GenBank/DDBJ databases">
        <authorList>
            <person name="Wallbank WR R."/>
            <person name="Pardo Diaz C."/>
            <person name="Kozak K."/>
            <person name="Martin S."/>
            <person name="Jiggins C."/>
            <person name="Moest M."/>
            <person name="Warren A I."/>
            <person name="Generalovic N T."/>
            <person name="Byers J.R.P. K."/>
            <person name="Montejo-Kovacevich G."/>
            <person name="Yen C E."/>
        </authorList>
    </citation>
    <scope>NUCLEOTIDE SEQUENCE [LARGE SCALE GENOMIC DNA]</scope>
</reference>
<accession>A0A7R8Z000</accession>
<dbReference type="OMA" id="DYRTYAN"/>
<dbReference type="OrthoDB" id="6417212at2759"/>
<dbReference type="AlphaFoldDB" id="A0A7R8Z000"/>
<name>A0A7R8Z000_HERIL</name>